<sequence length="37" mass="4180">MLFICNKGHIKVTTANTFIYGSDISYFNKVKPPFNIG</sequence>
<dbReference type="EMBL" id="AALC02000001">
    <property type="protein sequence ID" value="EEQ08501.1"/>
    <property type="molecule type" value="Genomic_DNA"/>
</dbReference>
<reference evidence="1" key="1">
    <citation type="submission" date="2008-12" db="EMBL/GenBank/DDBJ databases">
        <title>Annotation of the Yersinia bercovieri ATCC 43970 genome.</title>
        <authorList>
            <person name="Read T.D."/>
            <person name="Akmal A."/>
            <person name="Bishop-Lilly K."/>
            <person name="Chen P.E."/>
            <person name="Cook C."/>
            <person name="Kiley M.P."/>
            <person name="Lentz S."/>
            <person name="Mateczun A."/>
            <person name="Nagarajan N."/>
            <person name="Nolan N."/>
            <person name="Osborne B.I."/>
            <person name="Pop M."/>
            <person name="Sozhamannan S."/>
            <person name="Stewart A.C."/>
            <person name="Sulakvelidze A."/>
            <person name="Thomason B."/>
            <person name="Willner K."/>
            <person name="Zwick M.E."/>
        </authorList>
    </citation>
    <scope>NUCLEOTIDE SEQUENCE [LARGE SCALE GENOMIC DNA]</scope>
    <source>
        <strain evidence="1">ATCC 43970</strain>
    </source>
</reference>
<dbReference type="Proteomes" id="UP000010319">
    <property type="component" value="Unassembled WGS sequence"/>
</dbReference>
<accession>A0ABM9Y454</accession>
<keyword evidence="2" id="KW-1185">Reference proteome</keyword>
<gene>
    <name evidence="1" type="ORF">yberc0001_22430</name>
</gene>
<comment type="caution">
    <text evidence="1">The sequence shown here is derived from an EMBL/GenBank/DDBJ whole genome shotgun (WGS) entry which is preliminary data.</text>
</comment>
<proteinExistence type="predicted"/>
<organism evidence="1 2">
    <name type="scientific">Yersinia bercovieri ATCC 43970</name>
    <dbReference type="NCBI Taxonomy" id="349968"/>
    <lineage>
        <taxon>Bacteria</taxon>
        <taxon>Pseudomonadati</taxon>
        <taxon>Pseudomonadota</taxon>
        <taxon>Gammaproteobacteria</taxon>
        <taxon>Enterobacterales</taxon>
        <taxon>Yersiniaceae</taxon>
        <taxon>Yersinia</taxon>
    </lineage>
</organism>
<evidence type="ECO:0000313" key="2">
    <source>
        <dbReference type="Proteomes" id="UP000010319"/>
    </source>
</evidence>
<evidence type="ECO:0000313" key="1">
    <source>
        <dbReference type="EMBL" id="EEQ08501.1"/>
    </source>
</evidence>
<protein>
    <submittedName>
        <fullName evidence="1">Uncharacterized protein</fullName>
    </submittedName>
</protein>
<name>A0ABM9Y454_YERBE</name>